<evidence type="ECO:0000313" key="3">
    <source>
        <dbReference type="Proteomes" id="UP001626550"/>
    </source>
</evidence>
<name>A0ABD2QLW7_9PLAT</name>
<comment type="caution">
    <text evidence="2">The sequence shown here is derived from an EMBL/GenBank/DDBJ whole genome shotgun (WGS) entry which is preliminary data.</text>
</comment>
<accession>A0ABD2QLW7</accession>
<evidence type="ECO:0000256" key="1">
    <source>
        <dbReference type="SAM" id="MobiDB-lite"/>
    </source>
</evidence>
<sequence>MSSNSGKSPTGKKDKKSSSPSKGSSKKEDEKPVKGPCVEGPKGEKFVKYTRMQAFEMMRIKGVFVYLLKNNCDLGVLTGYRTLRILALESFKVRAVLQIDRWLLPLVDNLTQIHAWGGDRFIIHCPTTCLGMGPYYIICRLPEGMNTHQLSTLWNLLDTHADLSGDANFQSYSQDTETASQLKQRQLNFTSMDEQRLQNETFFKGTKCDQRFDKLDKYYHTSDMKFKCVLNFLTTQSWQKDSPTPAKMTKESLMLFIRKHDHPKRKDRDRDSDSVKMGRWHGGLHRIYFSRPADQQQIEVRKQRKALRVGFCVSWSQSTLY</sequence>
<dbReference type="AlphaFoldDB" id="A0ABD2QLW7"/>
<proteinExistence type="predicted"/>
<organism evidence="2 3">
    <name type="scientific">Cichlidogyrus casuarinus</name>
    <dbReference type="NCBI Taxonomy" id="1844966"/>
    <lineage>
        <taxon>Eukaryota</taxon>
        <taxon>Metazoa</taxon>
        <taxon>Spiralia</taxon>
        <taxon>Lophotrochozoa</taxon>
        <taxon>Platyhelminthes</taxon>
        <taxon>Monogenea</taxon>
        <taxon>Monopisthocotylea</taxon>
        <taxon>Dactylogyridea</taxon>
        <taxon>Ancyrocephalidae</taxon>
        <taxon>Cichlidogyrus</taxon>
    </lineage>
</organism>
<protein>
    <submittedName>
        <fullName evidence="2">Uncharacterized protein</fullName>
    </submittedName>
</protein>
<evidence type="ECO:0000313" key="2">
    <source>
        <dbReference type="EMBL" id="KAL3320367.1"/>
    </source>
</evidence>
<feature type="region of interest" description="Disordered" evidence="1">
    <location>
        <begin position="1"/>
        <end position="37"/>
    </location>
</feature>
<keyword evidence="3" id="KW-1185">Reference proteome</keyword>
<gene>
    <name evidence="2" type="ORF">Ciccas_000957</name>
</gene>
<dbReference type="Proteomes" id="UP001626550">
    <property type="component" value="Unassembled WGS sequence"/>
</dbReference>
<dbReference type="EMBL" id="JBJKFK010000057">
    <property type="protein sequence ID" value="KAL3320367.1"/>
    <property type="molecule type" value="Genomic_DNA"/>
</dbReference>
<reference evidence="2 3" key="1">
    <citation type="submission" date="2024-11" db="EMBL/GenBank/DDBJ databases">
        <title>Adaptive evolution of stress response genes in parasites aligns with host niche diversity.</title>
        <authorList>
            <person name="Hahn C."/>
            <person name="Resl P."/>
        </authorList>
    </citation>
    <scope>NUCLEOTIDE SEQUENCE [LARGE SCALE GENOMIC DNA]</scope>
    <source>
        <strain evidence="2">EGGRZ-B1_66</strain>
        <tissue evidence="2">Body</tissue>
    </source>
</reference>